<dbReference type="InterPro" id="IPR003593">
    <property type="entry name" value="AAA+_ATPase"/>
</dbReference>
<dbReference type="RefSeq" id="WP_219081427.1">
    <property type="nucleotide sequence ID" value="NZ_CP079216.1"/>
</dbReference>
<reference evidence="2 3" key="1">
    <citation type="submission" date="2021-07" db="EMBL/GenBank/DDBJ databases">
        <title>complete genome sequencing of Tessaracoccus sp.J1M15.</title>
        <authorList>
            <person name="Bae J.-W."/>
            <person name="Kim D.-y."/>
        </authorList>
    </citation>
    <scope>NUCLEOTIDE SEQUENCE [LARGE SCALE GENOMIC DNA]</scope>
    <source>
        <strain evidence="2 3">J1M15</strain>
    </source>
</reference>
<keyword evidence="2" id="KW-0547">Nucleotide-binding</keyword>
<organism evidence="2 3">
    <name type="scientific">Tessaracoccus palaemonis</name>
    <dbReference type="NCBI Taxonomy" id="2829499"/>
    <lineage>
        <taxon>Bacteria</taxon>
        <taxon>Bacillati</taxon>
        <taxon>Actinomycetota</taxon>
        <taxon>Actinomycetes</taxon>
        <taxon>Propionibacteriales</taxon>
        <taxon>Propionibacteriaceae</taxon>
        <taxon>Tessaracoccus</taxon>
    </lineage>
</organism>
<dbReference type="EMBL" id="CP079216">
    <property type="protein sequence ID" value="QXT62497.1"/>
    <property type="molecule type" value="Genomic_DNA"/>
</dbReference>
<dbReference type="Pfam" id="PF00005">
    <property type="entry name" value="ABC_tran"/>
    <property type="match status" value="1"/>
</dbReference>
<dbReference type="SMART" id="SM00382">
    <property type="entry name" value="AAA"/>
    <property type="match status" value="1"/>
</dbReference>
<protein>
    <submittedName>
        <fullName evidence="2">ABC transporter ATP-binding protein</fullName>
    </submittedName>
</protein>
<dbReference type="GO" id="GO:0005524">
    <property type="term" value="F:ATP binding"/>
    <property type="evidence" value="ECO:0007669"/>
    <property type="project" value="UniProtKB-KW"/>
</dbReference>
<dbReference type="CDD" id="cd03230">
    <property type="entry name" value="ABC_DR_subfamily_A"/>
    <property type="match status" value="1"/>
</dbReference>
<dbReference type="Proteomes" id="UP000824504">
    <property type="component" value="Chromosome"/>
</dbReference>
<dbReference type="PANTHER" id="PTHR43038">
    <property type="entry name" value="ATP-BINDING CASSETTE, SUB-FAMILY H, MEMBER 1"/>
    <property type="match status" value="1"/>
</dbReference>
<evidence type="ECO:0000313" key="3">
    <source>
        <dbReference type="Proteomes" id="UP000824504"/>
    </source>
</evidence>
<dbReference type="InterPro" id="IPR017871">
    <property type="entry name" value="ABC_transporter-like_CS"/>
</dbReference>
<dbReference type="PANTHER" id="PTHR43038:SF3">
    <property type="entry name" value="ABC TRANSPORTER G FAMILY MEMBER 20 ISOFORM X1"/>
    <property type="match status" value="1"/>
</dbReference>
<name>A0ABX8SGG6_9ACTN</name>
<sequence length="314" mass="33458">MTGIELAVRARGLRRTFDAVVAVDGVDLDVEAGGIFGLLGPDGAGKSTLIRMLATTLAPDAGAAEIFGHSVIAERDLVTPRIGYMSQRFSMYPDLSVAENLEFFATIRGVPRAARRERAGRLLEAMGLAEFARRQAQHLSGGMKQKLMLATTLMHEPDLLLLDEPTTGVDPVSRREFWRILAGLHREGRTVLVATPYMDEAERCTHIAFLDAGRITRSGTPAEIKAQVPGTLFEVRTAESRAATPVLASVVGVRSAHPLGDVVRVLWDGDDEPVAALGGALESAGLPGAAIEAIAPDMETVFGFLADVGHGEPS</sequence>
<dbReference type="PROSITE" id="PS00211">
    <property type="entry name" value="ABC_TRANSPORTER_1"/>
    <property type="match status" value="1"/>
</dbReference>
<accession>A0ABX8SGG6</accession>
<evidence type="ECO:0000259" key="1">
    <source>
        <dbReference type="PROSITE" id="PS50893"/>
    </source>
</evidence>
<dbReference type="InterPro" id="IPR001579">
    <property type="entry name" value="Glyco_hydro_18_chit_AS"/>
</dbReference>
<dbReference type="PROSITE" id="PS50893">
    <property type="entry name" value="ABC_TRANSPORTER_2"/>
    <property type="match status" value="1"/>
</dbReference>
<dbReference type="PROSITE" id="PS01095">
    <property type="entry name" value="GH18_1"/>
    <property type="match status" value="1"/>
</dbReference>
<gene>
    <name evidence="2" type="ORF">KDB89_12235</name>
</gene>
<keyword evidence="2" id="KW-0067">ATP-binding</keyword>
<keyword evidence="3" id="KW-1185">Reference proteome</keyword>
<dbReference type="InterPro" id="IPR003439">
    <property type="entry name" value="ABC_transporter-like_ATP-bd"/>
</dbReference>
<proteinExistence type="predicted"/>
<feature type="domain" description="ABC transporter" evidence="1">
    <location>
        <begin position="8"/>
        <end position="237"/>
    </location>
</feature>
<evidence type="ECO:0000313" key="2">
    <source>
        <dbReference type="EMBL" id="QXT62497.1"/>
    </source>
</evidence>